<protein>
    <submittedName>
        <fullName evidence="2">PaRep2b protein</fullName>
    </submittedName>
</protein>
<feature type="domain" description="PaRep2b" evidence="1">
    <location>
        <begin position="3"/>
        <end position="513"/>
    </location>
</feature>
<sequence>MPEALVPELPTLHGLRDALAEFADAFKVVTREVVKRKFGINWAYDVRNENFFKKLNEIIAMVENYVYRNIAVERGPLDTSGQWPKTVIRFKLGGEEAAHITVYWTGSKLQAVFSGSRENAERLASIIRALGGEVEVKPHGYGWIVWLTTEGIIAIRNNGWLNAVKSFVDELYSKGLIDKDRYERLVKDIEAGPNTVKYAGIEFSVVYKSKGIEVRHQPRSEASKNTAVDALKARGLKEGVHYTVNTVGAGRYEIRVTKEAYAKAVETLAQVGLKEGEHYAVYDRWRIISVKAEHKDAVINALKGAGLEEGKDFTVRSGGVYTIYITYDGLREIQRMALNGDLEAERFIRELEDVLRRRYGQNAVNKLIEVLTPAREEGAIDLPLAVYDDKGNLIARVVDLRYEFVENGQPVSQCAGEGCRLRIIAEYEAGGERRQLKVEWYWSKVQKKKGETTVTYYYEAAWPTVKNDVEAAVLKALTGKAKRVKVCLLADQLDALRRFKALKDAIDQWRRGIPQNRQSQMSNK</sequence>
<name>A0A832T0A9_9CREN</name>
<proteinExistence type="predicted"/>
<dbReference type="InterPro" id="IPR011689">
    <property type="entry name" value="PaRep2b"/>
</dbReference>
<dbReference type="Pfam" id="PF07775">
    <property type="entry name" value="PaRep2b"/>
    <property type="match status" value="1"/>
</dbReference>
<accession>A0A832T0A9</accession>
<gene>
    <name evidence="2" type="ORF">HA333_05505</name>
</gene>
<evidence type="ECO:0000313" key="3">
    <source>
        <dbReference type="Proteomes" id="UP000651120"/>
    </source>
</evidence>
<evidence type="ECO:0000259" key="1">
    <source>
        <dbReference type="Pfam" id="PF07775"/>
    </source>
</evidence>
<dbReference type="AlphaFoldDB" id="A0A832T0A9"/>
<comment type="caution">
    <text evidence="2">The sequence shown here is derived from an EMBL/GenBank/DDBJ whole genome shotgun (WGS) entry which is preliminary data.</text>
</comment>
<dbReference type="EMBL" id="DUJP01000024">
    <property type="protein sequence ID" value="HII46904.1"/>
    <property type="molecule type" value="Genomic_DNA"/>
</dbReference>
<dbReference type="Proteomes" id="UP000651120">
    <property type="component" value="Unassembled WGS sequence"/>
</dbReference>
<reference evidence="2" key="1">
    <citation type="journal article" date="2020" name="bioRxiv">
        <title>A rank-normalized archaeal taxonomy based on genome phylogeny resolves widespread incomplete and uneven classifications.</title>
        <authorList>
            <person name="Rinke C."/>
            <person name="Chuvochina M."/>
            <person name="Mussig A.J."/>
            <person name="Chaumeil P.-A."/>
            <person name="Waite D.W."/>
            <person name="Whitman W.B."/>
            <person name="Parks D.H."/>
            <person name="Hugenholtz P."/>
        </authorList>
    </citation>
    <scope>NUCLEOTIDE SEQUENCE</scope>
    <source>
        <strain evidence="2">UBA8839</strain>
    </source>
</reference>
<evidence type="ECO:0000313" key="2">
    <source>
        <dbReference type="EMBL" id="HII46904.1"/>
    </source>
</evidence>
<organism evidence="2 3">
    <name type="scientific">Pyrobaculum aerophilum</name>
    <dbReference type="NCBI Taxonomy" id="13773"/>
    <lineage>
        <taxon>Archaea</taxon>
        <taxon>Thermoproteota</taxon>
        <taxon>Thermoprotei</taxon>
        <taxon>Thermoproteales</taxon>
        <taxon>Thermoproteaceae</taxon>
        <taxon>Pyrobaculum</taxon>
    </lineage>
</organism>